<dbReference type="EMBL" id="JANBPG010001799">
    <property type="protein sequence ID" value="KAJ1888233.1"/>
    <property type="molecule type" value="Genomic_DNA"/>
</dbReference>
<sequence>MGVAEINSSSGSSSSSSKHDAKRKRSTEGKNKDQSFKKKPEDSATKRAKSIEEVDAVSAVNAEQVRVISAKEEFEKDMQISFKHSEDIEQALDTTNSDLLIQGFTHLREHLKICNQWGGNRSAEEGAEQRAHREQCQRVVYHWAENSEGFQAIESAWQQAHTNSIARLDGLIPGVVGGLLVCLDNAGTMKFGNRLIRMVLDKFLKSLYRSLNTARSTACASALQLLYQMVVFARGEHADEVRHAFDWTMKSLEELPHVRSSVVGFSIRRLWIRFVMAFFSVDRCRTYNELFRSGRLVGGLFHGVERDSYQELHTLLATVYENIVLNDGIGKAEKVRLFGVQLMGNLAKAAKNTAVVDAKAVGVEAVAQFVPGSARRDESMAAAAAGRDSVAALVLRFFRGMMTFPGHGICFPQHGLYPAPRQQQQLWASNESSGDGDGDALEAVVTVTKRATSAEISDLCNSQILRILIACISPAASRRMGDLAVDIMRVSPELIAPFWRNYGASLEPRLSLRYLGNTAFATKVMSLELPLPPQDSGDARFGLPPRVSTLAEHVWPLALQRQMVGRGLQFRASPLVRYRCLLLADVALRKLGDARAWIRSETARAGADGPVGARWAQLEQRLLAVVKQRVPEWKLVLAVQREATGEAGLGDREAECRRAVLGNVLMRVMSAYQRHFGELVLESNFEFGRLIADMRPDGVLAGAPTAAGDREAARSPMAAHTLLHLLRALADAPAAAAHTRWLARARPADEHTHLGGVLMVFLWASQAAVRLAARDVALGVLRQAAGLFDHDATEPAAWLAALAALASPQATRGARIPMATAEQLQQAHALVGFVEAAVAHAAKQPYKYADRIHAAVAAAAAAHGGEDAGGRLAFSPLMAAVAEAAVLKAAAGTGALAAALRGAGQPQAAAEMQTNAVFALVREAACAVAEAKGARAARALGGFLR</sequence>
<evidence type="ECO:0000313" key="2">
    <source>
        <dbReference type="Proteomes" id="UP001150581"/>
    </source>
</evidence>
<feature type="non-terminal residue" evidence="1">
    <location>
        <position position="945"/>
    </location>
</feature>
<reference evidence="1" key="1">
    <citation type="submission" date="2022-07" db="EMBL/GenBank/DDBJ databases">
        <title>Phylogenomic reconstructions and comparative analyses of Kickxellomycotina fungi.</title>
        <authorList>
            <person name="Reynolds N.K."/>
            <person name="Stajich J.E."/>
            <person name="Barry K."/>
            <person name="Grigoriev I.V."/>
            <person name="Crous P."/>
            <person name="Smith M.E."/>
        </authorList>
    </citation>
    <scope>NUCLEOTIDE SEQUENCE</scope>
    <source>
        <strain evidence="1">Benny 63K</strain>
    </source>
</reference>
<dbReference type="Proteomes" id="UP001150581">
    <property type="component" value="Unassembled WGS sequence"/>
</dbReference>
<organism evidence="1 2">
    <name type="scientific">Kickxella alabastrina</name>
    <dbReference type="NCBI Taxonomy" id="61397"/>
    <lineage>
        <taxon>Eukaryota</taxon>
        <taxon>Fungi</taxon>
        <taxon>Fungi incertae sedis</taxon>
        <taxon>Zoopagomycota</taxon>
        <taxon>Kickxellomycotina</taxon>
        <taxon>Kickxellomycetes</taxon>
        <taxon>Kickxellales</taxon>
        <taxon>Kickxellaceae</taxon>
        <taxon>Kickxella</taxon>
    </lineage>
</organism>
<proteinExistence type="predicted"/>
<gene>
    <name evidence="1" type="ORF">LPJ66_008680</name>
</gene>
<keyword evidence="2" id="KW-1185">Reference proteome</keyword>
<accession>A0ACC1I7P7</accession>
<protein>
    <submittedName>
        <fullName evidence="1">Uncharacterized protein</fullName>
    </submittedName>
</protein>
<evidence type="ECO:0000313" key="1">
    <source>
        <dbReference type="EMBL" id="KAJ1888233.1"/>
    </source>
</evidence>
<comment type="caution">
    <text evidence="1">The sequence shown here is derived from an EMBL/GenBank/DDBJ whole genome shotgun (WGS) entry which is preliminary data.</text>
</comment>
<name>A0ACC1I7P7_9FUNG</name>